<protein>
    <submittedName>
        <fullName evidence="4">Uncharacterized protein</fullName>
    </submittedName>
</protein>
<organism evidence="3 4">
    <name type="scientific">Parascaris equorum</name>
    <name type="common">Equine roundworm</name>
    <dbReference type="NCBI Taxonomy" id="6256"/>
    <lineage>
        <taxon>Eukaryota</taxon>
        <taxon>Metazoa</taxon>
        <taxon>Ecdysozoa</taxon>
        <taxon>Nematoda</taxon>
        <taxon>Chromadorea</taxon>
        <taxon>Rhabditida</taxon>
        <taxon>Spirurina</taxon>
        <taxon>Ascaridomorpha</taxon>
        <taxon>Ascaridoidea</taxon>
        <taxon>Ascarididae</taxon>
        <taxon>Parascaris</taxon>
    </lineage>
</organism>
<reference evidence="4" key="1">
    <citation type="submission" date="2022-11" db="UniProtKB">
        <authorList>
            <consortium name="WormBaseParasite"/>
        </authorList>
    </citation>
    <scope>IDENTIFICATION</scope>
</reference>
<sequence length="222" mass="24677">MFWQLLGEVECREYHKDIEVSEGVILSPPIPGPQAPETSCDSGSVWVALQRGSMFPMGNRIASVTLDRDRDADLKSCTKTADYSEGMALRGENNKASVDAPAAADNTSDAQASGHTGLPHQQTGVRLVLRDVPKARREVGLHYAAGQHMHIVRIFDVYENTYNQVKCLLVVMECMQGEVTAIHLVFFSLRFLARRCSGNVTWLHLAYECMLLFICLYLGFPV</sequence>
<evidence type="ECO:0000313" key="4">
    <source>
        <dbReference type="WBParaSite" id="PEQ_0000678001-mRNA-1"/>
    </source>
</evidence>
<evidence type="ECO:0000313" key="3">
    <source>
        <dbReference type="Proteomes" id="UP000887564"/>
    </source>
</evidence>
<feature type="compositionally biased region" description="Polar residues" evidence="1">
    <location>
        <begin position="105"/>
        <end position="119"/>
    </location>
</feature>
<dbReference type="SUPFAM" id="SSF56112">
    <property type="entry name" value="Protein kinase-like (PK-like)"/>
    <property type="match status" value="1"/>
</dbReference>
<dbReference type="Proteomes" id="UP000887564">
    <property type="component" value="Unplaced"/>
</dbReference>
<dbReference type="AlphaFoldDB" id="A0A914RXN0"/>
<proteinExistence type="predicted"/>
<keyword evidence="2" id="KW-1133">Transmembrane helix</keyword>
<name>A0A914RXN0_PAREQ</name>
<keyword evidence="2" id="KW-0472">Membrane</keyword>
<feature type="region of interest" description="Disordered" evidence="1">
    <location>
        <begin position="96"/>
        <end position="119"/>
    </location>
</feature>
<evidence type="ECO:0000256" key="1">
    <source>
        <dbReference type="SAM" id="MobiDB-lite"/>
    </source>
</evidence>
<keyword evidence="3" id="KW-1185">Reference proteome</keyword>
<accession>A0A914RXN0</accession>
<dbReference type="Gene3D" id="3.30.200.20">
    <property type="entry name" value="Phosphorylase Kinase, domain 1"/>
    <property type="match status" value="1"/>
</dbReference>
<dbReference type="WBParaSite" id="PEQ_0000678001-mRNA-1">
    <property type="protein sequence ID" value="PEQ_0000678001-mRNA-1"/>
    <property type="gene ID" value="PEQ_0000678001"/>
</dbReference>
<feature type="transmembrane region" description="Helical" evidence="2">
    <location>
        <begin position="200"/>
        <end position="220"/>
    </location>
</feature>
<dbReference type="InterPro" id="IPR011009">
    <property type="entry name" value="Kinase-like_dom_sf"/>
</dbReference>
<keyword evidence="2" id="KW-0812">Transmembrane</keyword>
<evidence type="ECO:0000256" key="2">
    <source>
        <dbReference type="SAM" id="Phobius"/>
    </source>
</evidence>